<comment type="similarity">
    <text evidence="1">In the N-terminal section; belongs to the CRISPR-associated nuclease Cas3-HD family.</text>
</comment>
<dbReference type="Pfam" id="PF18019">
    <property type="entry name" value="Cas3_HD"/>
    <property type="match status" value="1"/>
</dbReference>
<evidence type="ECO:0000256" key="1">
    <source>
        <dbReference type="ARBA" id="ARBA00006847"/>
    </source>
</evidence>
<keyword evidence="8" id="KW-0255">Endonuclease</keyword>
<dbReference type="SUPFAM" id="SSF109604">
    <property type="entry name" value="HD-domain/PDEase-like"/>
    <property type="match status" value="1"/>
</dbReference>
<dbReference type="GO" id="GO:0005524">
    <property type="term" value="F:ATP binding"/>
    <property type="evidence" value="ECO:0007669"/>
    <property type="project" value="InterPro"/>
</dbReference>
<evidence type="ECO:0000259" key="7">
    <source>
        <dbReference type="PROSITE" id="PS51643"/>
    </source>
</evidence>
<dbReference type="AlphaFoldDB" id="A0A9X0WAX8"/>
<dbReference type="SUPFAM" id="SSF52540">
    <property type="entry name" value="P-loop containing nucleoside triphosphate hydrolases"/>
    <property type="match status" value="1"/>
</dbReference>
<dbReference type="SMART" id="SM00487">
    <property type="entry name" value="DEXDc"/>
    <property type="match status" value="1"/>
</dbReference>
<evidence type="ECO:0000256" key="2">
    <source>
        <dbReference type="ARBA" id="ARBA00009046"/>
    </source>
</evidence>
<evidence type="ECO:0000259" key="6">
    <source>
        <dbReference type="PROSITE" id="PS51192"/>
    </source>
</evidence>
<dbReference type="EMBL" id="NRRY01000034">
    <property type="protein sequence ID" value="MBK1620230.1"/>
    <property type="molecule type" value="Genomic_DNA"/>
</dbReference>
<dbReference type="Pfam" id="PF00270">
    <property type="entry name" value="DEAD"/>
    <property type="match status" value="1"/>
</dbReference>
<evidence type="ECO:0000313" key="9">
    <source>
        <dbReference type="Proteomes" id="UP001138768"/>
    </source>
</evidence>
<proteinExistence type="inferred from homology"/>
<dbReference type="GO" id="GO:0016787">
    <property type="term" value="F:hydrolase activity"/>
    <property type="evidence" value="ECO:0007669"/>
    <property type="project" value="UniProtKB-KW"/>
</dbReference>
<accession>A0A9X0WAX8</accession>
<dbReference type="InterPro" id="IPR038257">
    <property type="entry name" value="CRISPR-assoc_Cas3_HD_sf"/>
</dbReference>
<dbReference type="GO" id="GO:0003676">
    <property type="term" value="F:nucleic acid binding"/>
    <property type="evidence" value="ECO:0007669"/>
    <property type="project" value="InterPro"/>
</dbReference>
<dbReference type="CDD" id="cd09641">
    <property type="entry name" value="Cas3''_I"/>
    <property type="match status" value="1"/>
</dbReference>
<evidence type="ECO:0000256" key="5">
    <source>
        <dbReference type="ARBA" id="ARBA00023118"/>
    </source>
</evidence>
<dbReference type="PROSITE" id="PS51643">
    <property type="entry name" value="HD_CAS3"/>
    <property type="match status" value="1"/>
</dbReference>
<feature type="domain" description="Helicase ATP-binding" evidence="6">
    <location>
        <begin position="245"/>
        <end position="425"/>
    </location>
</feature>
<evidence type="ECO:0000256" key="3">
    <source>
        <dbReference type="ARBA" id="ARBA00022723"/>
    </source>
</evidence>
<comment type="caution">
    <text evidence="8">The sequence shown here is derived from an EMBL/GenBank/DDBJ whole genome shotgun (WGS) entry which is preliminary data.</text>
</comment>
<dbReference type="GO" id="GO:0046872">
    <property type="term" value="F:metal ion binding"/>
    <property type="evidence" value="ECO:0007669"/>
    <property type="project" value="UniProtKB-KW"/>
</dbReference>
<dbReference type="CDD" id="cd17930">
    <property type="entry name" value="DEXHc_cas3"/>
    <property type="match status" value="1"/>
</dbReference>
<evidence type="ECO:0000313" key="8">
    <source>
        <dbReference type="EMBL" id="MBK1620230.1"/>
    </source>
</evidence>
<dbReference type="PROSITE" id="PS51192">
    <property type="entry name" value="HELICASE_ATP_BIND_1"/>
    <property type="match status" value="1"/>
</dbReference>
<organism evidence="8 9">
    <name type="scientific">Lamprobacter modestohalophilus</name>
    <dbReference type="NCBI Taxonomy" id="1064514"/>
    <lineage>
        <taxon>Bacteria</taxon>
        <taxon>Pseudomonadati</taxon>
        <taxon>Pseudomonadota</taxon>
        <taxon>Gammaproteobacteria</taxon>
        <taxon>Chromatiales</taxon>
        <taxon>Chromatiaceae</taxon>
        <taxon>Lamprobacter</taxon>
    </lineage>
</organism>
<protein>
    <submittedName>
        <fullName evidence="8">CRISPR-associated endonuclease Cas3</fullName>
    </submittedName>
</protein>
<dbReference type="NCBIfam" id="TIGR01596">
    <property type="entry name" value="cas3_HD"/>
    <property type="match status" value="1"/>
</dbReference>
<keyword evidence="8" id="KW-0540">Nuclease</keyword>
<keyword evidence="4" id="KW-0378">Hydrolase</keyword>
<keyword evidence="3" id="KW-0479">Metal-binding</keyword>
<gene>
    <name evidence="8" type="ORF">CKO42_17635</name>
</gene>
<dbReference type="Gene3D" id="1.10.3210.30">
    <property type="match status" value="1"/>
</dbReference>
<dbReference type="GO" id="GO:0004519">
    <property type="term" value="F:endonuclease activity"/>
    <property type="evidence" value="ECO:0007669"/>
    <property type="project" value="UniProtKB-KW"/>
</dbReference>
<name>A0A9X0WAX8_9GAMM</name>
<dbReference type="InterPro" id="IPR006483">
    <property type="entry name" value="CRISPR-assoc_Cas3_HD"/>
</dbReference>
<dbReference type="Proteomes" id="UP001138768">
    <property type="component" value="Unassembled WGS sequence"/>
</dbReference>
<sequence length="553" mass="61139">MCSKEPPLAHVRLGTDGCWYRHSLVEHLQAVAQRSGHFASGFGGRDWAALAGQWHDLGKYRDRFQHYIRAASGLDRETAHIESRSGRTTHSTAGALLAEQRLGLIGRVVAYLIAGHHAGLHDWSEGLDARMASADAQEELAEALAAEPPAEILQAEFPQADLQGVPGGSMGFALWVRMLFSCLVDADFLDTEAFMAPEQVSSRAGWPGMELLAERFDAAMSELLAKAEPTPVNLLRREILQDWRNAALKPPGVFSLTVPTGGGKTLSSMAFALNHARQHGKRRIIHVIPYTSIIEQTADVFRGIFGDAVIEHHSAAESDPTQEGLRSRLACENWDAPIVVTTSVQFFESLFAARTSRCRKLHNLVDSVVVLDEVQLLPPGLLQPIVDALRLLTEQYGMTLVLSTATQPALGNRCYFDAARNFNGFDRMHEIIPDPDRLYAKLKRVEVRMPGDMQRATDWESLASELIEHDSVLVVVNSRRHARELHRLMPPDTLHLSALMCGAHRSRVITEIKQRLADDVPTRVVSTQLVEAGVDLDFPVVYRAFAGLDSIAR</sequence>
<dbReference type="GO" id="GO:0051607">
    <property type="term" value="P:defense response to virus"/>
    <property type="evidence" value="ECO:0007669"/>
    <property type="project" value="UniProtKB-KW"/>
</dbReference>
<comment type="similarity">
    <text evidence="2">In the central section; belongs to the CRISPR-associated helicase Cas3 family.</text>
</comment>
<dbReference type="Gene3D" id="3.40.50.300">
    <property type="entry name" value="P-loop containing nucleotide triphosphate hydrolases"/>
    <property type="match status" value="1"/>
</dbReference>
<reference evidence="8 9" key="1">
    <citation type="journal article" date="2020" name="Microorganisms">
        <title>Osmotic Adaptation and Compatible Solute Biosynthesis of Phototrophic Bacteria as Revealed from Genome Analyses.</title>
        <authorList>
            <person name="Imhoff J.F."/>
            <person name="Rahn T."/>
            <person name="Kunzel S."/>
            <person name="Keller A."/>
            <person name="Neulinger S.C."/>
        </authorList>
    </citation>
    <scope>NUCLEOTIDE SEQUENCE [LARGE SCALE GENOMIC DNA]</scope>
    <source>
        <strain evidence="8 9">DSM 25653</strain>
    </source>
</reference>
<dbReference type="InterPro" id="IPR027417">
    <property type="entry name" value="P-loop_NTPase"/>
</dbReference>
<keyword evidence="9" id="KW-1185">Reference proteome</keyword>
<evidence type="ECO:0000256" key="4">
    <source>
        <dbReference type="ARBA" id="ARBA00022801"/>
    </source>
</evidence>
<dbReference type="InterPro" id="IPR014001">
    <property type="entry name" value="Helicase_ATP-bd"/>
</dbReference>
<keyword evidence="5" id="KW-0051">Antiviral defense</keyword>
<dbReference type="RefSeq" id="WP_200246874.1">
    <property type="nucleotide sequence ID" value="NZ_NRRY01000034.1"/>
</dbReference>
<feature type="domain" description="HD Cas3-type" evidence="7">
    <location>
        <begin position="17"/>
        <end position="189"/>
    </location>
</feature>
<dbReference type="InterPro" id="IPR011545">
    <property type="entry name" value="DEAD/DEAH_box_helicase_dom"/>
</dbReference>